<comment type="caution">
    <text evidence="1">The sequence shown here is derived from an EMBL/GenBank/DDBJ whole genome shotgun (WGS) entry which is preliminary data.</text>
</comment>
<dbReference type="Proteomes" id="UP001519343">
    <property type="component" value="Unassembled WGS sequence"/>
</dbReference>
<reference evidence="1 2" key="1">
    <citation type="submission" date="2021-03" db="EMBL/GenBank/DDBJ databases">
        <title>Genomic Encyclopedia of Type Strains, Phase IV (KMG-IV): sequencing the most valuable type-strain genomes for metagenomic binning, comparative biology and taxonomic classification.</title>
        <authorList>
            <person name="Goeker M."/>
        </authorList>
    </citation>
    <scope>NUCLEOTIDE SEQUENCE [LARGE SCALE GENOMIC DNA]</scope>
    <source>
        <strain evidence="1 2">DSM 24738</strain>
    </source>
</reference>
<sequence>MMRYEKSEVSVVVRNSEPMKAGNSLEDKTWRNLFSVIEELSSP</sequence>
<name>A0ABS4GXY7_9BACL</name>
<organism evidence="1 2">
    <name type="scientific">Ammoniphilus resinae</name>
    <dbReference type="NCBI Taxonomy" id="861532"/>
    <lineage>
        <taxon>Bacteria</taxon>
        <taxon>Bacillati</taxon>
        <taxon>Bacillota</taxon>
        <taxon>Bacilli</taxon>
        <taxon>Bacillales</taxon>
        <taxon>Paenibacillaceae</taxon>
        <taxon>Aneurinibacillus group</taxon>
        <taxon>Ammoniphilus</taxon>
    </lineage>
</organism>
<accession>A0ABS4GXY7</accession>
<gene>
    <name evidence="1" type="ORF">J2Z37_005201</name>
</gene>
<proteinExistence type="predicted"/>
<evidence type="ECO:0000313" key="2">
    <source>
        <dbReference type="Proteomes" id="UP001519343"/>
    </source>
</evidence>
<evidence type="ECO:0008006" key="3">
    <source>
        <dbReference type="Google" id="ProtNLM"/>
    </source>
</evidence>
<keyword evidence="2" id="KW-1185">Reference proteome</keyword>
<evidence type="ECO:0000313" key="1">
    <source>
        <dbReference type="EMBL" id="MBP1935132.1"/>
    </source>
</evidence>
<protein>
    <recommendedName>
        <fullName evidence="3">Enoyl-CoA hydratase</fullName>
    </recommendedName>
</protein>
<dbReference type="EMBL" id="JAGGKT010000051">
    <property type="protein sequence ID" value="MBP1935132.1"/>
    <property type="molecule type" value="Genomic_DNA"/>
</dbReference>